<proteinExistence type="predicted"/>
<accession>A0A162C137</accession>
<protein>
    <submittedName>
        <fullName evidence="1">Uncharacterized protein</fullName>
    </submittedName>
</protein>
<keyword evidence="2" id="KW-1185">Reference proteome</keyword>
<comment type="caution">
    <text evidence="1">The sequence shown here is derived from an EMBL/GenBank/DDBJ whole genome shotgun (WGS) entry which is preliminary data.</text>
</comment>
<gene>
    <name evidence="1" type="ORF">APZ42_004225</name>
</gene>
<organism evidence="1 2">
    <name type="scientific">Daphnia magna</name>
    <dbReference type="NCBI Taxonomy" id="35525"/>
    <lineage>
        <taxon>Eukaryota</taxon>
        <taxon>Metazoa</taxon>
        <taxon>Ecdysozoa</taxon>
        <taxon>Arthropoda</taxon>
        <taxon>Crustacea</taxon>
        <taxon>Branchiopoda</taxon>
        <taxon>Diplostraca</taxon>
        <taxon>Cladocera</taxon>
        <taxon>Anomopoda</taxon>
        <taxon>Daphniidae</taxon>
        <taxon>Daphnia</taxon>
    </lineage>
</organism>
<dbReference type="Proteomes" id="UP000076858">
    <property type="component" value="Unassembled WGS sequence"/>
</dbReference>
<feature type="non-terminal residue" evidence="1">
    <location>
        <position position="1"/>
    </location>
</feature>
<sequence>RKTTLSFCKDYYTSLKTKYVSLSKNNILRDNTVVNKLSFIKCAKKKKKNYGCCLALTMLQCRFEGYQQSRTSYQTKLFLATSKIEN</sequence>
<reference evidence="1 2" key="1">
    <citation type="submission" date="2016-03" db="EMBL/GenBank/DDBJ databases">
        <title>EvidentialGene: Evidence-directed Construction of Genes on Genomes.</title>
        <authorList>
            <person name="Gilbert D.G."/>
            <person name="Choi J.-H."/>
            <person name="Mockaitis K."/>
            <person name="Colbourne J."/>
            <person name="Pfrender M."/>
        </authorList>
    </citation>
    <scope>NUCLEOTIDE SEQUENCE [LARGE SCALE GENOMIC DNA]</scope>
    <source>
        <strain evidence="1 2">Xinb3</strain>
        <tissue evidence="1">Complete organism</tissue>
    </source>
</reference>
<evidence type="ECO:0000313" key="2">
    <source>
        <dbReference type="Proteomes" id="UP000076858"/>
    </source>
</evidence>
<dbReference type="EMBL" id="LRGB01012655">
    <property type="protein sequence ID" value="KZR99780.1"/>
    <property type="molecule type" value="Genomic_DNA"/>
</dbReference>
<name>A0A162C137_9CRUS</name>
<evidence type="ECO:0000313" key="1">
    <source>
        <dbReference type="EMBL" id="KZR99780.1"/>
    </source>
</evidence>
<dbReference type="AlphaFoldDB" id="A0A162C137"/>